<evidence type="ECO:0000259" key="15">
    <source>
        <dbReference type="Pfam" id="PF01207"/>
    </source>
</evidence>
<feature type="active site" description="Proton donor" evidence="13">
    <location>
        <position position="127"/>
    </location>
</feature>
<dbReference type="InterPro" id="IPR018517">
    <property type="entry name" value="tRNA_hU_synthase_CS"/>
</dbReference>
<dbReference type="PANTHER" id="PTHR11082">
    <property type="entry name" value="TRNA-DIHYDROURIDINE SYNTHASE"/>
    <property type="match status" value="1"/>
</dbReference>
<comment type="similarity">
    <text evidence="12">Belongs to the dus family.</text>
</comment>
<keyword evidence="17" id="KW-1185">Reference proteome</keyword>
<evidence type="ECO:0000313" key="17">
    <source>
        <dbReference type="Proteomes" id="UP001208570"/>
    </source>
</evidence>
<evidence type="ECO:0000256" key="8">
    <source>
        <dbReference type="ARBA" id="ARBA00051779"/>
    </source>
</evidence>
<dbReference type="PANTHER" id="PTHR11082:SF31">
    <property type="entry name" value="TRNA-DIHYDROURIDINE(20A_20B) SYNTHASE [NAD(P)+]-LIKE"/>
    <property type="match status" value="1"/>
</dbReference>
<evidence type="ECO:0000256" key="1">
    <source>
        <dbReference type="ARBA" id="ARBA00001917"/>
    </source>
</evidence>
<evidence type="ECO:0000256" key="10">
    <source>
        <dbReference type="ARBA" id="ARBA00052996"/>
    </source>
</evidence>
<dbReference type="EMBL" id="JAODUP010000076">
    <property type="protein sequence ID" value="KAK2163612.1"/>
    <property type="molecule type" value="Genomic_DNA"/>
</dbReference>
<keyword evidence="6 12" id="KW-0560">Oxidoreductase</keyword>
<dbReference type="InterPro" id="IPR001269">
    <property type="entry name" value="DUS_fam"/>
</dbReference>
<sequence>MSENCDHPEECQKLKMIDDKTVKVQHRTPLELFSSIDVVKICAPMVRYSRLPFRCLIRKYNCDLAFTPMIVSRSFVQSVKARDSDFTTNSSDRPLIVQFAANNAKDFIDAAEIVYHYSDGIDLNCGCPQRWAMQEGYGACLLDKPELLSDIVSMARNRLCDDNFSISIKIRIQDDISSFLARRTVDVCQKMEKAGVSWISVHGRTRKQHHQPVNLDAISTVKQSLTIPVVANGDIKSVLDVESVHKQTSVNGVMAARGMLSNPAMYAGYDQTPLHCVQDWVDIAMELGAPFTTFHHHLIYMLENVTSRAEKRLFNSLNGTSAVLDYLQDIYGIHYREKLINNTEKR</sequence>
<dbReference type="CDD" id="cd02801">
    <property type="entry name" value="DUS_like_FMN"/>
    <property type="match status" value="1"/>
</dbReference>
<evidence type="ECO:0000256" key="14">
    <source>
        <dbReference type="PIRSR" id="PIRSR006621-2"/>
    </source>
</evidence>
<evidence type="ECO:0000256" key="13">
    <source>
        <dbReference type="PIRSR" id="PIRSR006621-1"/>
    </source>
</evidence>
<dbReference type="Proteomes" id="UP001208570">
    <property type="component" value="Unassembled WGS sequence"/>
</dbReference>
<evidence type="ECO:0000256" key="2">
    <source>
        <dbReference type="ARBA" id="ARBA00002468"/>
    </source>
</evidence>
<evidence type="ECO:0000256" key="3">
    <source>
        <dbReference type="ARBA" id="ARBA00022630"/>
    </source>
</evidence>
<evidence type="ECO:0000256" key="7">
    <source>
        <dbReference type="ARBA" id="ARBA00050434"/>
    </source>
</evidence>
<keyword evidence="5 12" id="KW-0819">tRNA processing</keyword>
<comment type="catalytic activity">
    <reaction evidence="9">
        <text>5,6-dihydrouridine(20b) in tRNA + NAD(+) = uridine(20b) in tRNA + NADH + H(+)</text>
        <dbReference type="Rhea" id="RHEA:53352"/>
        <dbReference type="Rhea" id="RHEA-COMP:13537"/>
        <dbReference type="Rhea" id="RHEA-COMP:13538"/>
        <dbReference type="ChEBI" id="CHEBI:15378"/>
        <dbReference type="ChEBI" id="CHEBI:57540"/>
        <dbReference type="ChEBI" id="CHEBI:57945"/>
        <dbReference type="ChEBI" id="CHEBI:65315"/>
        <dbReference type="ChEBI" id="CHEBI:74443"/>
        <dbReference type="EC" id="1.3.1.90"/>
    </reaction>
    <physiologicalReaction direction="right-to-left" evidence="9">
        <dbReference type="Rhea" id="RHEA:53354"/>
    </physiologicalReaction>
</comment>
<comment type="catalytic activity">
    <reaction evidence="8">
        <text>5,6-dihydrouridine(20a) in tRNA + NAD(+) = uridine(20a) in tRNA + NADH + H(+)</text>
        <dbReference type="Rhea" id="RHEA:53348"/>
        <dbReference type="Rhea" id="RHEA-COMP:13535"/>
        <dbReference type="Rhea" id="RHEA-COMP:13536"/>
        <dbReference type="ChEBI" id="CHEBI:15378"/>
        <dbReference type="ChEBI" id="CHEBI:57540"/>
        <dbReference type="ChEBI" id="CHEBI:57945"/>
        <dbReference type="ChEBI" id="CHEBI:65315"/>
        <dbReference type="ChEBI" id="CHEBI:74443"/>
        <dbReference type="EC" id="1.3.1.90"/>
    </reaction>
    <physiologicalReaction direction="right-to-left" evidence="8">
        <dbReference type="Rhea" id="RHEA:53350"/>
    </physiologicalReaction>
</comment>
<feature type="binding site" evidence="14">
    <location>
        <position position="202"/>
    </location>
    <ligand>
        <name>FMN</name>
        <dbReference type="ChEBI" id="CHEBI:58210"/>
    </ligand>
</feature>
<evidence type="ECO:0000256" key="9">
    <source>
        <dbReference type="ARBA" id="ARBA00051932"/>
    </source>
</evidence>
<accession>A0AAD9NAZ1</accession>
<proteinExistence type="inferred from homology"/>
<evidence type="ECO:0000256" key="4">
    <source>
        <dbReference type="ARBA" id="ARBA00022643"/>
    </source>
</evidence>
<dbReference type="InterPro" id="IPR035587">
    <property type="entry name" value="DUS-like_FMN-bd"/>
</dbReference>
<comment type="cofactor">
    <cofactor evidence="1 12 14">
        <name>FMN</name>
        <dbReference type="ChEBI" id="CHEBI:58210"/>
    </cofactor>
</comment>
<keyword evidence="3 12" id="KW-0285">Flavoprotein</keyword>
<keyword evidence="4 12" id="KW-0288">FMN</keyword>
<dbReference type="FunFam" id="3.20.20.70:FF:000100">
    <property type="entry name" value="tRNA-dihydrouridine synthase"/>
    <property type="match status" value="1"/>
</dbReference>
<feature type="binding site" evidence="14">
    <location>
        <begin position="256"/>
        <end position="257"/>
    </location>
    <ligand>
        <name>FMN</name>
        <dbReference type="ChEBI" id="CHEBI:58210"/>
    </ligand>
</feature>
<dbReference type="GO" id="GO:0050660">
    <property type="term" value="F:flavin adenine dinucleotide binding"/>
    <property type="evidence" value="ECO:0007669"/>
    <property type="project" value="InterPro"/>
</dbReference>
<dbReference type="SUPFAM" id="SSF51395">
    <property type="entry name" value="FMN-linked oxidoreductases"/>
    <property type="match status" value="1"/>
</dbReference>
<evidence type="ECO:0000256" key="5">
    <source>
        <dbReference type="ARBA" id="ARBA00022694"/>
    </source>
</evidence>
<dbReference type="Pfam" id="PF01207">
    <property type="entry name" value="Dus"/>
    <property type="match status" value="1"/>
</dbReference>
<protein>
    <recommendedName>
        <fullName evidence="12">tRNA-dihydrouridine synthase</fullName>
        <ecNumber evidence="12">1.3.1.-</ecNumber>
    </recommendedName>
</protein>
<dbReference type="AlphaFoldDB" id="A0AAD9NAZ1"/>
<name>A0AAD9NAZ1_9ANNE</name>
<dbReference type="PIRSF" id="PIRSF006621">
    <property type="entry name" value="Dus"/>
    <property type="match status" value="1"/>
</dbReference>
<comment type="catalytic activity">
    <reaction evidence="7">
        <text>5,6-dihydrouridine(20b) in tRNA + NADP(+) = uridine(20b) in tRNA + NADPH + H(+)</text>
        <dbReference type="Rhea" id="RHEA:53356"/>
        <dbReference type="Rhea" id="RHEA-COMP:13537"/>
        <dbReference type="Rhea" id="RHEA-COMP:13538"/>
        <dbReference type="ChEBI" id="CHEBI:15378"/>
        <dbReference type="ChEBI" id="CHEBI:57783"/>
        <dbReference type="ChEBI" id="CHEBI:58349"/>
        <dbReference type="ChEBI" id="CHEBI:65315"/>
        <dbReference type="ChEBI" id="CHEBI:74443"/>
        <dbReference type="EC" id="1.3.1.90"/>
    </reaction>
    <physiologicalReaction direction="right-to-left" evidence="7">
        <dbReference type="Rhea" id="RHEA:53358"/>
    </physiologicalReaction>
</comment>
<dbReference type="GO" id="GO:0102266">
    <property type="term" value="F:tRNA-dihydrouridine20a synthase activity"/>
    <property type="evidence" value="ECO:0007669"/>
    <property type="project" value="UniProtKB-EC"/>
</dbReference>
<evidence type="ECO:0000256" key="12">
    <source>
        <dbReference type="PIRNR" id="PIRNR006621"/>
    </source>
</evidence>
<comment type="caution">
    <text evidence="16">The sequence shown here is derived from an EMBL/GenBank/DDBJ whole genome shotgun (WGS) entry which is preliminary data.</text>
</comment>
<keyword evidence="14" id="KW-0547">Nucleotide-binding</keyword>
<dbReference type="InterPro" id="IPR013785">
    <property type="entry name" value="Aldolase_TIM"/>
</dbReference>
<gene>
    <name evidence="16" type="ORF">LSH36_76g00077</name>
</gene>
<evidence type="ECO:0000256" key="11">
    <source>
        <dbReference type="ARBA" id="ARBA00060741"/>
    </source>
</evidence>
<evidence type="ECO:0000313" key="16">
    <source>
        <dbReference type="EMBL" id="KAK2163612.1"/>
    </source>
</evidence>
<feature type="binding site" evidence="14">
    <location>
        <begin position="44"/>
        <end position="46"/>
    </location>
    <ligand>
        <name>FMN</name>
        <dbReference type="ChEBI" id="CHEBI:58210"/>
    </ligand>
</feature>
<comment type="function">
    <text evidence="2 12">Catalyzes the synthesis of dihydrouridine, a modified base found in the D-loop of most tRNAs.</text>
</comment>
<comment type="similarity">
    <text evidence="11">Belongs to the Dus family. Dus4 subfamily.</text>
</comment>
<feature type="domain" description="DUS-like FMN-binding" evidence="15">
    <location>
        <begin position="42"/>
        <end position="306"/>
    </location>
</feature>
<organism evidence="16 17">
    <name type="scientific">Paralvinella palmiformis</name>
    <dbReference type="NCBI Taxonomy" id="53620"/>
    <lineage>
        <taxon>Eukaryota</taxon>
        <taxon>Metazoa</taxon>
        <taxon>Spiralia</taxon>
        <taxon>Lophotrochozoa</taxon>
        <taxon>Annelida</taxon>
        <taxon>Polychaeta</taxon>
        <taxon>Sedentaria</taxon>
        <taxon>Canalipalpata</taxon>
        <taxon>Terebellida</taxon>
        <taxon>Terebelliformia</taxon>
        <taxon>Alvinellidae</taxon>
        <taxon>Paralvinella</taxon>
    </lineage>
</organism>
<dbReference type="EC" id="1.3.1.-" evidence="12"/>
<comment type="catalytic activity">
    <reaction evidence="10">
        <text>5,6-dihydrouridine(20a) in tRNA + NADP(+) = uridine(20a) in tRNA + NADPH + H(+)</text>
        <dbReference type="Rhea" id="RHEA:53344"/>
        <dbReference type="Rhea" id="RHEA-COMP:13535"/>
        <dbReference type="Rhea" id="RHEA-COMP:13536"/>
        <dbReference type="ChEBI" id="CHEBI:15378"/>
        <dbReference type="ChEBI" id="CHEBI:57783"/>
        <dbReference type="ChEBI" id="CHEBI:58349"/>
        <dbReference type="ChEBI" id="CHEBI:65315"/>
        <dbReference type="ChEBI" id="CHEBI:74443"/>
        <dbReference type="EC" id="1.3.1.90"/>
    </reaction>
    <physiologicalReaction direction="right-to-left" evidence="10">
        <dbReference type="Rhea" id="RHEA:53346"/>
    </physiologicalReaction>
</comment>
<evidence type="ECO:0000256" key="6">
    <source>
        <dbReference type="ARBA" id="ARBA00023002"/>
    </source>
</evidence>
<reference evidence="16" key="1">
    <citation type="journal article" date="2023" name="Mol. Biol. Evol.">
        <title>Third-Generation Sequencing Reveals the Adaptive Role of the Epigenome in Three Deep-Sea Polychaetes.</title>
        <authorList>
            <person name="Perez M."/>
            <person name="Aroh O."/>
            <person name="Sun Y."/>
            <person name="Lan Y."/>
            <person name="Juniper S.K."/>
            <person name="Young C.R."/>
            <person name="Angers B."/>
            <person name="Qian P.Y."/>
        </authorList>
    </citation>
    <scope>NUCLEOTIDE SEQUENCE</scope>
    <source>
        <strain evidence="16">P08H-3</strain>
    </source>
</reference>
<dbReference type="PROSITE" id="PS01136">
    <property type="entry name" value="UPF0034"/>
    <property type="match status" value="1"/>
</dbReference>
<dbReference type="Gene3D" id="3.20.20.70">
    <property type="entry name" value="Aldolase class I"/>
    <property type="match status" value="1"/>
</dbReference>
<feature type="binding site" evidence="14">
    <location>
        <position position="98"/>
    </location>
    <ligand>
        <name>FMN</name>
        <dbReference type="ChEBI" id="CHEBI:58210"/>
    </ligand>
</feature>